<organism evidence="10 11">
    <name type="scientific">Mesoterricola silvestris</name>
    <dbReference type="NCBI Taxonomy" id="2927979"/>
    <lineage>
        <taxon>Bacteria</taxon>
        <taxon>Pseudomonadati</taxon>
        <taxon>Acidobacteriota</taxon>
        <taxon>Holophagae</taxon>
        <taxon>Holophagales</taxon>
        <taxon>Holophagaceae</taxon>
        <taxon>Mesoterricola</taxon>
    </lineage>
</organism>
<dbReference type="InterPro" id="IPR003423">
    <property type="entry name" value="OMP_efflux"/>
</dbReference>
<comment type="subcellular location">
    <subcellularLocation>
        <location evidence="1">Cell outer membrane</location>
    </subcellularLocation>
</comment>
<keyword evidence="6" id="KW-0472">Membrane</keyword>
<proteinExistence type="inferred from homology"/>
<keyword evidence="9" id="KW-0732">Signal</keyword>
<evidence type="ECO:0000256" key="2">
    <source>
        <dbReference type="ARBA" id="ARBA00007613"/>
    </source>
</evidence>
<evidence type="ECO:0000313" key="10">
    <source>
        <dbReference type="EMBL" id="BDU74058.1"/>
    </source>
</evidence>
<keyword evidence="7" id="KW-0998">Cell outer membrane</keyword>
<protein>
    <submittedName>
        <fullName evidence="10">Protein CyaE</fullName>
    </submittedName>
</protein>
<keyword evidence="4" id="KW-1134">Transmembrane beta strand</keyword>
<evidence type="ECO:0000256" key="5">
    <source>
        <dbReference type="ARBA" id="ARBA00022692"/>
    </source>
</evidence>
<keyword evidence="3" id="KW-0813">Transport</keyword>
<dbReference type="InterPro" id="IPR051906">
    <property type="entry name" value="TolC-like"/>
</dbReference>
<feature type="signal peptide" evidence="9">
    <location>
        <begin position="1"/>
        <end position="19"/>
    </location>
</feature>
<evidence type="ECO:0000256" key="8">
    <source>
        <dbReference type="SAM" id="Coils"/>
    </source>
</evidence>
<evidence type="ECO:0000256" key="4">
    <source>
        <dbReference type="ARBA" id="ARBA00022452"/>
    </source>
</evidence>
<dbReference type="Proteomes" id="UP001238179">
    <property type="component" value="Chromosome"/>
</dbReference>
<dbReference type="GO" id="GO:1990281">
    <property type="term" value="C:efflux pump complex"/>
    <property type="evidence" value="ECO:0007669"/>
    <property type="project" value="TreeGrafter"/>
</dbReference>
<dbReference type="GO" id="GO:0009279">
    <property type="term" value="C:cell outer membrane"/>
    <property type="evidence" value="ECO:0007669"/>
    <property type="project" value="UniProtKB-SubCell"/>
</dbReference>
<reference evidence="11" key="1">
    <citation type="journal article" date="2023" name="Int. J. Syst. Evol. Microbiol.">
        <title>Mesoterricola silvestris gen. nov., sp. nov., Mesoterricola sediminis sp. nov., Geothrix oryzae sp. nov., Geothrix edaphica sp. nov., Geothrix rubra sp. nov., and Geothrix limicola sp. nov., six novel members of Acidobacteriota isolated from soils.</title>
        <authorList>
            <person name="Itoh H."/>
            <person name="Sugisawa Y."/>
            <person name="Mise K."/>
            <person name="Xu Z."/>
            <person name="Kuniyasu M."/>
            <person name="Ushijima N."/>
            <person name="Kawano K."/>
            <person name="Kobayashi E."/>
            <person name="Shiratori Y."/>
            <person name="Masuda Y."/>
            <person name="Senoo K."/>
        </authorList>
    </citation>
    <scope>NUCLEOTIDE SEQUENCE [LARGE SCALE GENOMIC DNA]</scope>
    <source>
        <strain evidence="11">W79</strain>
    </source>
</reference>
<dbReference type="Gene3D" id="1.20.1600.10">
    <property type="entry name" value="Outer membrane efflux proteins (OEP)"/>
    <property type="match status" value="1"/>
</dbReference>
<evidence type="ECO:0000256" key="3">
    <source>
        <dbReference type="ARBA" id="ARBA00022448"/>
    </source>
</evidence>
<dbReference type="KEGG" id="msil:METEAL_32320"/>
<keyword evidence="5" id="KW-0812">Transmembrane</keyword>
<dbReference type="EMBL" id="AP027080">
    <property type="protein sequence ID" value="BDU74058.1"/>
    <property type="molecule type" value="Genomic_DNA"/>
</dbReference>
<dbReference type="GO" id="GO:0015562">
    <property type="term" value="F:efflux transmembrane transporter activity"/>
    <property type="evidence" value="ECO:0007669"/>
    <property type="project" value="InterPro"/>
</dbReference>
<dbReference type="SUPFAM" id="SSF56954">
    <property type="entry name" value="Outer membrane efflux proteins (OEP)"/>
    <property type="match status" value="1"/>
</dbReference>
<dbReference type="Pfam" id="PF02321">
    <property type="entry name" value="OEP"/>
    <property type="match status" value="2"/>
</dbReference>
<dbReference type="AlphaFoldDB" id="A0AA48H944"/>
<accession>A0AA48H944</accession>
<name>A0AA48H944_9BACT</name>
<dbReference type="GO" id="GO:0015288">
    <property type="term" value="F:porin activity"/>
    <property type="evidence" value="ECO:0007669"/>
    <property type="project" value="TreeGrafter"/>
</dbReference>
<evidence type="ECO:0000256" key="1">
    <source>
        <dbReference type="ARBA" id="ARBA00004442"/>
    </source>
</evidence>
<dbReference type="RefSeq" id="WP_316412729.1">
    <property type="nucleotide sequence ID" value="NZ_AP027080.1"/>
</dbReference>
<dbReference type="PANTHER" id="PTHR30026">
    <property type="entry name" value="OUTER MEMBRANE PROTEIN TOLC"/>
    <property type="match status" value="1"/>
</dbReference>
<dbReference type="PANTHER" id="PTHR30026:SF20">
    <property type="entry name" value="OUTER MEMBRANE PROTEIN TOLC"/>
    <property type="match status" value="1"/>
</dbReference>
<feature type="coiled-coil region" evidence="8">
    <location>
        <begin position="344"/>
        <end position="371"/>
    </location>
</feature>
<sequence>MIRSALALLLVSGALAAQAPLTLAGALRQAGASSAQAELATLALRGAQGERDEVKASWFPEIELKGGHLNLDRDAALRTESFTVGPIPGLGSLTVPSLEQPVAQKSSWRYHLTASYLLYDFGRRSSALEALRAKELAVDLGGRDAVGRAKADVASRYVTLLNLRARRKVVDQRRQALQDHLRDARSLFEQGVVARNDLLRTEVALRAVDDAGRSLDNALVSARESLNIAMGLAPGTAQVLPESLPPPPALPWNEAAVRALAPQANAGVKALEAKVKAAEGQVDFRRRDFAPNVVAQLGHSYEENRFLAHPQQTTLYLGLSWKLFDGGARSARISRSRAEEGSARRELLEARRQAENAAAAALRAHDEALAEMGTARANVDAAVENLRIVSEQYQQAYAKSADVLDAETVLAESRFSLSDRLCRAYAVQAGLLALLGEDLETFYATRSLEH</sequence>
<gene>
    <name evidence="10" type="ORF">METEAL_32320</name>
</gene>
<evidence type="ECO:0000313" key="11">
    <source>
        <dbReference type="Proteomes" id="UP001238179"/>
    </source>
</evidence>
<feature type="chain" id="PRO_5041459594" evidence="9">
    <location>
        <begin position="20"/>
        <end position="450"/>
    </location>
</feature>
<evidence type="ECO:0000256" key="7">
    <source>
        <dbReference type="ARBA" id="ARBA00023237"/>
    </source>
</evidence>
<comment type="similarity">
    <text evidence="2">Belongs to the outer membrane factor (OMF) (TC 1.B.17) family.</text>
</comment>
<keyword evidence="11" id="KW-1185">Reference proteome</keyword>
<evidence type="ECO:0000256" key="6">
    <source>
        <dbReference type="ARBA" id="ARBA00023136"/>
    </source>
</evidence>
<keyword evidence="8" id="KW-0175">Coiled coil</keyword>
<evidence type="ECO:0000256" key="9">
    <source>
        <dbReference type="SAM" id="SignalP"/>
    </source>
</evidence>